<feature type="compositionally biased region" description="Polar residues" evidence="1">
    <location>
        <begin position="348"/>
        <end position="371"/>
    </location>
</feature>
<feature type="compositionally biased region" description="Polar residues" evidence="1">
    <location>
        <begin position="187"/>
        <end position="198"/>
    </location>
</feature>
<sequence length="525" mass="56551">MPPLPGEERILTVFADIHYYFAAPTPRPLHHRFDKGSYLYVYHNVVHHKIRVEVANNPGAPEQDAFNGALDNVHLRHSTGFPTLCTVTVDGQVPSQPQAQLAFPPPPGAISQEWKLAHTDPLNLVPLHTLDIYFWTTEDANQFLDLLESHLPQSQIETDRHPYPPPPQSTVSSVVQQLETVAITDPGYQNGQTRNSQAEVVPNPIPSYQAITPPSNLPPPPPLGAPPTAMQPIVPSIQSVANEQQQVTPSPPPPPAPAAAPLPYNPAAPAAPEPIQHREKTPPPDDGENGTGLATAAVVDHVITIPSSSQIPPGPPTGGLPSPPPGPPPYSMPGSYGSPPPSAGLSSFNTSFQSPPSYTPSFLTGDNTGSILSAGGQHPVNPMGPPHAQQLQQQQQQQQQHQGSMPMSFAPPPPGPNAHLFGQLSYPPRSDSESPTAMPLVTQLGGYSNYSYEQAPKRHASVSGGEFGIHNQLYRPTEAEATSRHQKYAREAMQKPGERPQTFVKAAYKVEGGVNRFLRKLEKRL</sequence>
<feature type="compositionally biased region" description="Low complexity" evidence="1">
    <location>
        <begin position="389"/>
        <end position="408"/>
    </location>
</feature>
<accession>A0A319DKX8</accession>
<feature type="compositionally biased region" description="Pro residues" evidence="1">
    <location>
        <begin position="215"/>
        <end position="225"/>
    </location>
</feature>
<dbReference type="OrthoDB" id="5408296at2759"/>
<feature type="compositionally biased region" description="Polar residues" evidence="1">
    <location>
        <begin position="236"/>
        <end position="248"/>
    </location>
</feature>
<reference evidence="2 3" key="1">
    <citation type="submission" date="2018-02" db="EMBL/GenBank/DDBJ databases">
        <title>The genomes of Aspergillus section Nigri reveals drivers in fungal speciation.</title>
        <authorList>
            <consortium name="DOE Joint Genome Institute"/>
            <person name="Vesth T.C."/>
            <person name="Nybo J."/>
            <person name="Theobald S."/>
            <person name="Brandl J."/>
            <person name="Frisvad J.C."/>
            <person name="Nielsen K.F."/>
            <person name="Lyhne E.K."/>
            <person name="Kogle M.E."/>
            <person name="Kuo A."/>
            <person name="Riley R."/>
            <person name="Clum A."/>
            <person name="Nolan M."/>
            <person name="Lipzen A."/>
            <person name="Salamov A."/>
            <person name="Henrissat B."/>
            <person name="Wiebenga A."/>
            <person name="De vries R.P."/>
            <person name="Grigoriev I.V."/>
            <person name="Mortensen U.H."/>
            <person name="Andersen M.R."/>
            <person name="Baker S.E."/>
        </authorList>
    </citation>
    <scope>NUCLEOTIDE SEQUENCE [LARGE SCALE GENOMIC DNA]</scope>
    <source>
        <strain evidence="2 3">CBS 707.79</strain>
    </source>
</reference>
<keyword evidence="3" id="KW-1185">Reference proteome</keyword>
<evidence type="ECO:0008006" key="4">
    <source>
        <dbReference type="Google" id="ProtNLM"/>
    </source>
</evidence>
<dbReference type="Proteomes" id="UP000247810">
    <property type="component" value="Unassembled WGS sequence"/>
</dbReference>
<feature type="compositionally biased region" description="Pro residues" evidence="1">
    <location>
        <begin position="249"/>
        <end position="272"/>
    </location>
</feature>
<name>A0A319DKX8_9EURO</name>
<gene>
    <name evidence="2" type="ORF">BO71DRAFT_438270</name>
</gene>
<dbReference type="STRING" id="1448320.A0A319DKX8"/>
<feature type="compositionally biased region" description="Low complexity" evidence="1">
    <location>
        <begin position="332"/>
        <end position="347"/>
    </location>
</feature>
<evidence type="ECO:0000313" key="3">
    <source>
        <dbReference type="Proteomes" id="UP000247810"/>
    </source>
</evidence>
<evidence type="ECO:0000256" key="1">
    <source>
        <dbReference type="SAM" id="MobiDB-lite"/>
    </source>
</evidence>
<dbReference type="AlphaFoldDB" id="A0A319DKX8"/>
<dbReference type="VEuPathDB" id="FungiDB:BO71DRAFT_438270"/>
<proteinExistence type="predicted"/>
<feature type="region of interest" description="Disordered" evidence="1">
    <location>
        <begin position="185"/>
        <end position="440"/>
    </location>
</feature>
<evidence type="ECO:0000313" key="2">
    <source>
        <dbReference type="EMBL" id="PYH98185.1"/>
    </source>
</evidence>
<protein>
    <recommendedName>
        <fullName evidence="4">RNA recognition motif-containing protein</fullName>
    </recommendedName>
</protein>
<dbReference type="EMBL" id="KZ825814">
    <property type="protein sequence ID" value="PYH98185.1"/>
    <property type="molecule type" value="Genomic_DNA"/>
</dbReference>
<feature type="compositionally biased region" description="Pro residues" evidence="1">
    <location>
        <begin position="312"/>
        <end position="331"/>
    </location>
</feature>
<organism evidence="2 3">
    <name type="scientific">Aspergillus ellipticus CBS 707.79</name>
    <dbReference type="NCBI Taxonomy" id="1448320"/>
    <lineage>
        <taxon>Eukaryota</taxon>
        <taxon>Fungi</taxon>
        <taxon>Dikarya</taxon>
        <taxon>Ascomycota</taxon>
        <taxon>Pezizomycotina</taxon>
        <taxon>Eurotiomycetes</taxon>
        <taxon>Eurotiomycetidae</taxon>
        <taxon>Eurotiales</taxon>
        <taxon>Aspergillaceae</taxon>
        <taxon>Aspergillus</taxon>
        <taxon>Aspergillus subgen. Circumdati</taxon>
    </lineage>
</organism>